<dbReference type="InterPro" id="IPR029526">
    <property type="entry name" value="PGBD"/>
</dbReference>
<feature type="region of interest" description="Disordered" evidence="1">
    <location>
        <begin position="516"/>
        <end position="537"/>
    </location>
</feature>
<evidence type="ECO:0000259" key="2">
    <source>
        <dbReference type="Pfam" id="PF13843"/>
    </source>
</evidence>
<evidence type="ECO:0000256" key="1">
    <source>
        <dbReference type="SAM" id="MobiDB-lite"/>
    </source>
</evidence>
<dbReference type="OrthoDB" id="122438at2759"/>
<keyword evidence="4" id="KW-1185">Reference proteome</keyword>
<proteinExistence type="predicted"/>
<organism evidence="3 4">
    <name type="scientific">Aphis glycines</name>
    <name type="common">Soybean aphid</name>
    <dbReference type="NCBI Taxonomy" id="307491"/>
    <lineage>
        <taxon>Eukaryota</taxon>
        <taxon>Metazoa</taxon>
        <taxon>Ecdysozoa</taxon>
        <taxon>Arthropoda</taxon>
        <taxon>Hexapoda</taxon>
        <taxon>Insecta</taxon>
        <taxon>Pterygota</taxon>
        <taxon>Neoptera</taxon>
        <taxon>Paraneoptera</taxon>
        <taxon>Hemiptera</taxon>
        <taxon>Sternorrhyncha</taxon>
        <taxon>Aphidomorpha</taxon>
        <taxon>Aphidoidea</taxon>
        <taxon>Aphididae</taxon>
        <taxon>Aphidini</taxon>
        <taxon>Aphis</taxon>
        <taxon>Aphis</taxon>
    </lineage>
</organism>
<feature type="domain" description="PiggyBac transposable element-derived protein" evidence="2">
    <location>
        <begin position="417"/>
        <end position="477"/>
    </location>
</feature>
<dbReference type="PANTHER" id="PTHR47272">
    <property type="entry name" value="DDE_TNP_1_7 DOMAIN-CONTAINING PROTEIN"/>
    <property type="match status" value="1"/>
</dbReference>
<dbReference type="Proteomes" id="UP000475862">
    <property type="component" value="Unassembled WGS sequence"/>
</dbReference>
<dbReference type="AlphaFoldDB" id="A0A6G0U9G9"/>
<dbReference type="EMBL" id="VYZN01000001">
    <property type="protein sequence ID" value="KAE9545778.1"/>
    <property type="molecule type" value="Genomic_DNA"/>
</dbReference>
<accession>A0A6G0U9G9</accession>
<evidence type="ECO:0000313" key="3">
    <source>
        <dbReference type="EMBL" id="KAE9545778.1"/>
    </source>
</evidence>
<sequence length="597" mass="69287">MTRKQLKTEDIERFLTCDPPSGSEFSDLSNEDTEITDESLFDSQLNINDDGLSDVLCFDQDEFERLMDEYDNDALDYQVSDKVFDQSFVVKKPNVPNIEEPSTSSDVVSNKKIVKPKKYIGKFQHKKCPEKWYAGKDNKYEGNIPEFTGEVNAIDACTPYGYFIQLFPDSIFELIARESCQYAAQNNNFTYSVTPNEIKAFIGINIIMTYIKYPNTRMYWSTSEPGIRMDQIANVMAVNRFSLIKRYLHFANNLSVPNLNDRYWKIRPVLDILHKTFHDCASPTEHVSIDEMMIPFKGKSHLKQYIQSKPKKWGFKIWVQANSNGYVNCFEPYKASTVDRTKYGLIGDSVLNLCHALHGKNHKLFMDNLFTSLAVIRQLRSFDIWVIGTVRINRVPQIQSSLVPGAEPIDEIVRYDKKEKTRIKVDRPFCIQEYNKFMGGVDFMDRLISHYPHGFKNKKWYLRIFFQFMNIAIVNAWILYRQSPNPPLSLLCFKASIATSLTQLNSTAERLKKRGRLSSSPCASPAPFPNPKKTKTAQNKTIPEIKYDGENHWPKKFEMKSALRCHDDQCRSRTRYKFSKCDEPVCPECMENFHTQK</sequence>
<reference evidence="3 4" key="1">
    <citation type="submission" date="2019-08" db="EMBL/GenBank/DDBJ databases">
        <title>The genome of the soybean aphid Biotype 1, its phylome, world population structure and adaptation to the North American continent.</title>
        <authorList>
            <person name="Giordano R."/>
            <person name="Donthu R.K."/>
            <person name="Hernandez A.G."/>
            <person name="Wright C.L."/>
            <person name="Zimin A.V."/>
        </authorList>
    </citation>
    <scope>NUCLEOTIDE SEQUENCE [LARGE SCALE GENOMIC DNA]</scope>
    <source>
        <tissue evidence="3">Whole aphids</tissue>
    </source>
</reference>
<dbReference type="Pfam" id="PF13843">
    <property type="entry name" value="DDE_Tnp_1_7"/>
    <property type="match status" value="2"/>
</dbReference>
<evidence type="ECO:0000313" key="4">
    <source>
        <dbReference type="Proteomes" id="UP000475862"/>
    </source>
</evidence>
<gene>
    <name evidence="3" type="ORF">AGLY_001321</name>
</gene>
<comment type="caution">
    <text evidence="3">The sequence shown here is derived from an EMBL/GenBank/DDBJ whole genome shotgun (WGS) entry which is preliminary data.</text>
</comment>
<feature type="domain" description="PiggyBac transposable element-derived protein" evidence="2">
    <location>
        <begin position="158"/>
        <end position="396"/>
    </location>
</feature>
<protein>
    <recommendedName>
        <fullName evidence="2">PiggyBac transposable element-derived protein domain-containing protein</fullName>
    </recommendedName>
</protein>
<dbReference type="PANTHER" id="PTHR47272:SF1">
    <property type="entry name" value="PIGGYBAC TRANSPOSABLE ELEMENT-DERIVED PROTEIN 3-LIKE"/>
    <property type="match status" value="1"/>
</dbReference>
<name>A0A6G0U9G9_APHGL</name>